<dbReference type="Proteomes" id="UP000053244">
    <property type="component" value="Unassembled WGS sequence"/>
</dbReference>
<evidence type="ECO:0000256" key="3">
    <source>
        <dbReference type="ARBA" id="ARBA00022630"/>
    </source>
</evidence>
<sequence>MDFDLSDEARELAALTRDLVNSGRPLWPALAEAGVLAAALPKHAGGDGHGVIEQCAILVELGRAAATVPYLSSIVAAASTLAHCGTDTQMTEWAAPAARGELLLTTGPSALDGTASPTAIAGLTAAAGTVKQAGPRPGDDLWRLDGEVPTVPAAAEAALILVAVGPDVFLVRAGDHGVAVEPQQAEGGPPAGLLTLTGALGDRLPGAAARLAAYTTVGACAAQLGVVERALEMTADHARTRIQFGHPIGSFQAVSQRLADAYIDVEALRVALWQAAWSLAEDRPAAAEVATAGFWAAEAGHRVLHTAVHVHGGVGLDLDYPLHRYFLAAKHHEFLLGGATGQLLALADTFRPELEHVTVLG</sequence>
<dbReference type="Pfam" id="PF00441">
    <property type="entry name" value="Acyl-CoA_dh_1"/>
    <property type="match status" value="1"/>
</dbReference>
<dbReference type="Gene3D" id="2.40.110.10">
    <property type="entry name" value="Butyryl-CoA Dehydrogenase, subunit A, domain 2"/>
    <property type="match status" value="1"/>
</dbReference>
<feature type="domain" description="Acyl-CoA dehydrogenase/oxidase N-terminal" evidence="7">
    <location>
        <begin position="24"/>
        <end position="101"/>
    </location>
</feature>
<dbReference type="InterPro" id="IPR046373">
    <property type="entry name" value="Acyl-CoA_Oxase/DH_mid-dom_sf"/>
</dbReference>
<evidence type="ECO:0000256" key="2">
    <source>
        <dbReference type="ARBA" id="ARBA00009347"/>
    </source>
</evidence>
<comment type="similarity">
    <text evidence="2">Belongs to the acyl-CoA dehydrogenase family.</text>
</comment>
<dbReference type="PANTHER" id="PTHR43884:SF20">
    <property type="entry name" value="ACYL-COA DEHYDROGENASE FADE28"/>
    <property type="match status" value="1"/>
</dbReference>
<dbReference type="EMBL" id="LLZH01000013">
    <property type="protein sequence ID" value="KUL41439.1"/>
    <property type="molecule type" value="Genomic_DNA"/>
</dbReference>
<keyword evidence="5" id="KW-0560">Oxidoreductase</keyword>
<evidence type="ECO:0000313" key="9">
    <source>
        <dbReference type="Proteomes" id="UP000053244"/>
    </source>
</evidence>
<evidence type="ECO:0000256" key="1">
    <source>
        <dbReference type="ARBA" id="ARBA00001974"/>
    </source>
</evidence>
<keyword evidence="9" id="KW-1185">Reference proteome</keyword>
<keyword evidence="4" id="KW-0274">FAD</keyword>
<keyword evidence="3" id="KW-0285">Flavoprotein</keyword>
<evidence type="ECO:0000259" key="6">
    <source>
        <dbReference type="Pfam" id="PF00441"/>
    </source>
</evidence>
<dbReference type="InterPro" id="IPR009100">
    <property type="entry name" value="AcylCoA_DH/oxidase_NM_dom_sf"/>
</dbReference>
<organism evidence="8 9">
    <name type="scientific">Actinoplanes awajinensis subsp. mycoplanecinus</name>
    <dbReference type="NCBI Taxonomy" id="135947"/>
    <lineage>
        <taxon>Bacteria</taxon>
        <taxon>Bacillati</taxon>
        <taxon>Actinomycetota</taxon>
        <taxon>Actinomycetes</taxon>
        <taxon>Micromonosporales</taxon>
        <taxon>Micromonosporaceae</taxon>
        <taxon>Actinoplanes</taxon>
    </lineage>
</organism>
<dbReference type="GO" id="GO:0003995">
    <property type="term" value="F:acyl-CoA dehydrogenase activity"/>
    <property type="evidence" value="ECO:0007669"/>
    <property type="project" value="TreeGrafter"/>
</dbReference>
<dbReference type="OrthoDB" id="4319499at2"/>
<dbReference type="PANTHER" id="PTHR43884">
    <property type="entry name" value="ACYL-COA DEHYDROGENASE"/>
    <property type="match status" value="1"/>
</dbReference>
<evidence type="ECO:0000259" key="7">
    <source>
        <dbReference type="Pfam" id="PF02771"/>
    </source>
</evidence>
<protein>
    <submittedName>
        <fullName evidence="8">Acyl-CoA dehydrogenase</fullName>
    </submittedName>
</protein>
<accession>A0A0X3V9B4</accession>
<comment type="caution">
    <text evidence="8">The sequence shown here is derived from an EMBL/GenBank/DDBJ whole genome shotgun (WGS) entry which is preliminary data.</text>
</comment>
<dbReference type="InterPro" id="IPR009075">
    <property type="entry name" value="AcylCo_DH/oxidase_C"/>
</dbReference>
<dbReference type="SUPFAM" id="SSF47203">
    <property type="entry name" value="Acyl-CoA dehydrogenase C-terminal domain-like"/>
    <property type="match status" value="1"/>
</dbReference>
<name>A0A0X3V9B4_9ACTN</name>
<gene>
    <name evidence="8" type="ORF">ADL15_04085</name>
</gene>
<reference evidence="8 9" key="1">
    <citation type="submission" date="2015-10" db="EMBL/GenBank/DDBJ databases">
        <authorList>
            <person name="Gilbert D.G."/>
        </authorList>
    </citation>
    <scope>NUCLEOTIDE SEQUENCE [LARGE SCALE GENOMIC DNA]</scope>
    <source>
        <strain evidence="8 9">NRRL B-16712</strain>
    </source>
</reference>
<dbReference type="CDD" id="cd00567">
    <property type="entry name" value="ACAD"/>
    <property type="match status" value="1"/>
</dbReference>
<dbReference type="Gene3D" id="1.10.540.10">
    <property type="entry name" value="Acyl-CoA dehydrogenase/oxidase, N-terminal domain"/>
    <property type="match status" value="1"/>
</dbReference>
<dbReference type="Pfam" id="PF02771">
    <property type="entry name" value="Acyl-CoA_dh_N"/>
    <property type="match status" value="1"/>
</dbReference>
<proteinExistence type="inferred from homology"/>
<comment type="cofactor">
    <cofactor evidence="1">
        <name>FAD</name>
        <dbReference type="ChEBI" id="CHEBI:57692"/>
    </cofactor>
</comment>
<dbReference type="RefSeq" id="WP_067685222.1">
    <property type="nucleotide sequence ID" value="NZ_LLZH01000013.1"/>
</dbReference>
<evidence type="ECO:0000256" key="5">
    <source>
        <dbReference type="ARBA" id="ARBA00023002"/>
    </source>
</evidence>
<dbReference type="InterPro" id="IPR037069">
    <property type="entry name" value="AcylCoA_DH/ox_N_sf"/>
</dbReference>
<dbReference type="AlphaFoldDB" id="A0A0X3V9B4"/>
<dbReference type="Gene3D" id="1.20.140.10">
    <property type="entry name" value="Butyryl-CoA Dehydrogenase, subunit A, domain 3"/>
    <property type="match status" value="1"/>
</dbReference>
<dbReference type="InterPro" id="IPR013786">
    <property type="entry name" value="AcylCoA_DH/ox_N"/>
</dbReference>
<dbReference type="SUPFAM" id="SSF56645">
    <property type="entry name" value="Acyl-CoA dehydrogenase NM domain-like"/>
    <property type="match status" value="1"/>
</dbReference>
<evidence type="ECO:0000256" key="4">
    <source>
        <dbReference type="ARBA" id="ARBA00022827"/>
    </source>
</evidence>
<evidence type="ECO:0000313" key="8">
    <source>
        <dbReference type="EMBL" id="KUL41439.1"/>
    </source>
</evidence>
<dbReference type="GO" id="GO:0050660">
    <property type="term" value="F:flavin adenine dinucleotide binding"/>
    <property type="evidence" value="ECO:0007669"/>
    <property type="project" value="InterPro"/>
</dbReference>
<dbReference type="InterPro" id="IPR036250">
    <property type="entry name" value="AcylCo_DH-like_C"/>
</dbReference>
<feature type="domain" description="Acyl-CoA dehydrogenase/oxidase C-terminal" evidence="6">
    <location>
        <begin position="217"/>
        <end position="338"/>
    </location>
</feature>